<dbReference type="InterPro" id="IPR011010">
    <property type="entry name" value="DNA_brk_join_enz"/>
</dbReference>
<dbReference type="RefSeq" id="WP_153350399.1">
    <property type="nucleotide sequence ID" value="NZ_WIVX01000001.1"/>
</dbReference>
<dbReference type="GO" id="GO:0015074">
    <property type="term" value="P:DNA integration"/>
    <property type="evidence" value="ECO:0007669"/>
    <property type="project" value="UniProtKB-KW"/>
</dbReference>
<dbReference type="Proteomes" id="UP000470186">
    <property type="component" value="Unassembled WGS sequence"/>
</dbReference>
<keyword evidence="3" id="KW-0233">DNA recombination</keyword>
<dbReference type="EMBL" id="WIVX01000001">
    <property type="protein sequence ID" value="MQU29881.1"/>
    <property type="molecule type" value="Genomic_DNA"/>
</dbReference>
<evidence type="ECO:0000313" key="6">
    <source>
        <dbReference type="Proteomes" id="UP000470186"/>
    </source>
</evidence>
<dbReference type="Pfam" id="PF00589">
    <property type="entry name" value="Phage_integrase"/>
    <property type="match status" value="1"/>
</dbReference>
<dbReference type="AlphaFoldDB" id="A0A7X1Y421"/>
<evidence type="ECO:0000256" key="3">
    <source>
        <dbReference type="ARBA" id="ARBA00023172"/>
    </source>
</evidence>
<dbReference type="InterPro" id="IPR050090">
    <property type="entry name" value="Tyrosine_recombinase_XerCD"/>
</dbReference>
<dbReference type="InterPro" id="IPR010998">
    <property type="entry name" value="Integrase_recombinase_N"/>
</dbReference>
<dbReference type="Gene3D" id="1.10.443.10">
    <property type="entry name" value="Intergrase catalytic core"/>
    <property type="match status" value="1"/>
</dbReference>
<dbReference type="SUPFAM" id="SSF56349">
    <property type="entry name" value="DNA breaking-rejoining enzymes"/>
    <property type="match status" value="1"/>
</dbReference>
<evidence type="ECO:0000259" key="4">
    <source>
        <dbReference type="PROSITE" id="PS51898"/>
    </source>
</evidence>
<keyword evidence="1" id="KW-0229">DNA integration</keyword>
<evidence type="ECO:0000313" key="5">
    <source>
        <dbReference type="EMBL" id="MQU29881.1"/>
    </source>
</evidence>
<dbReference type="PANTHER" id="PTHR30349">
    <property type="entry name" value="PHAGE INTEGRASE-RELATED"/>
    <property type="match status" value="1"/>
</dbReference>
<reference evidence="5 6" key="1">
    <citation type="submission" date="2019-10" db="EMBL/GenBank/DDBJ databases">
        <title>Evaluation of single-gene subtyping targets for Pseudomonas.</title>
        <authorList>
            <person name="Reichler S.J."/>
            <person name="Orsi R.H."/>
            <person name="Wiedmann M."/>
            <person name="Martin N.H."/>
            <person name="Murphy S.I."/>
        </authorList>
    </citation>
    <scope>NUCLEOTIDE SEQUENCE [LARGE SCALE GENOMIC DNA]</scope>
    <source>
        <strain evidence="5 6">FSL R10-2107</strain>
    </source>
</reference>
<dbReference type="InterPro" id="IPR013762">
    <property type="entry name" value="Integrase-like_cat_sf"/>
</dbReference>
<sequence>MASIVQLKSGNWRAQVMRGGVRKGKTFQSKADAKKWAASLEASADRAKGTGSAKAPSKATVADFIEKYIQETDPVKPHGKNKKATLLRLKKEFANVKMATFSRLHLSDFVNKRVLQKTQAGKTVSGVTIAIDLTYLTTVLKWAKVVKHYDVDVNMANEAREMLGPMGLSTRSNEREREATREELEKIFEAYSLQKRRQIPMPDIITFAIASAMRQDEICKLEIADVDLDARTVVVRDRKDPRKKTGNHMTVPLLGKAWEIAVKHIGDRKKGKIFPHRADSVSTSFTRICQECEIHDLHFHDLRHTAAGLLFEIGLSIEQVAVMTGHKDWKTLRRYTHIKAKDVHAAFEEKLQKRKQRESTLEVIM</sequence>
<dbReference type="Gene3D" id="1.10.150.130">
    <property type="match status" value="1"/>
</dbReference>
<keyword evidence="2" id="KW-0238">DNA-binding</keyword>
<protein>
    <submittedName>
        <fullName evidence="5">Tyrosine-type recombinase/integrase</fullName>
    </submittedName>
</protein>
<gene>
    <name evidence="5" type="ORF">GHO30_00465</name>
</gene>
<evidence type="ECO:0000256" key="1">
    <source>
        <dbReference type="ARBA" id="ARBA00022908"/>
    </source>
</evidence>
<comment type="caution">
    <text evidence="5">The sequence shown here is derived from an EMBL/GenBank/DDBJ whole genome shotgun (WGS) entry which is preliminary data.</text>
</comment>
<organism evidence="5 6">
    <name type="scientific">Pseudomonas helleri</name>
    <dbReference type="NCBI Taxonomy" id="1608996"/>
    <lineage>
        <taxon>Bacteria</taxon>
        <taxon>Pseudomonadati</taxon>
        <taxon>Pseudomonadota</taxon>
        <taxon>Gammaproteobacteria</taxon>
        <taxon>Pseudomonadales</taxon>
        <taxon>Pseudomonadaceae</taxon>
        <taxon>Pseudomonas</taxon>
    </lineage>
</organism>
<evidence type="ECO:0000256" key="2">
    <source>
        <dbReference type="ARBA" id="ARBA00023125"/>
    </source>
</evidence>
<feature type="domain" description="Tyr recombinase" evidence="4">
    <location>
        <begin position="174"/>
        <end position="348"/>
    </location>
</feature>
<dbReference type="PANTHER" id="PTHR30349:SF94">
    <property type="entry name" value="INTEGRASE_RECOMBINASE HI_1414-RELATED"/>
    <property type="match status" value="1"/>
</dbReference>
<dbReference type="GO" id="GO:0003677">
    <property type="term" value="F:DNA binding"/>
    <property type="evidence" value="ECO:0007669"/>
    <property type="project" value="UniProtKB-KW"/>
</dbReference>
<dbReference type="PROSITE" id="PS51898">
    <property type="entry name" value="TYR_RECOMBINASE"/>
    <property type="match status" value="1"/>
</dbReference>
<accession>A0A7X1Y421</accession>
<dbReference type="CDD" id="cd00796">
    <property type="entry name" value="INT_Rci_Hp1_C"/>
    <property type="match status" value="1"/>
</dbReference>
<dbReference type="GO" id="GO:0006310">
    <property type="term" value="P:DNA recombination"/>
    <property type="evidence" value="ECO:0007669"/>
    <property type="project" value="UniProtKB-KW"/>
</dbReference>
<name>A0A7X1Y421_9PSED</name>
<keyword evidence="6" id="KW-1185">Reference proteome</keyword>
<dbReference type="InterPro" id="IPR002104">
    <property type="entry name" value="Integrase_catalytic"/>
</dbReference>
<proteinExistence type="predicted"/>